<proteinExistence type="predicted"/>
<reference evidence="2" key="2">
    <citation type="submission" date="2020-09" db="EMBL/GenBank/DDBJ databases">
        <authorList>
            <person name="Sun Q."/>
            <person name="Ohkuma M."/>
        </authorList>
    </citation>
    <scope>NUCLEOTIDE SEQUENCE</scope>
    <source>
        <strain evidence="2">JCM 4637</strain>
    </source>
</reference>
<organism evidence="2 3">
    <name type="scientific">Streptomyces finlayi</name>
    <dbReference type="NCBI Taxonomy" id="67296"/>
    <lineage>
        <taxon>Bacteria</taxon>
        <taxon>Bacillati</taxon>
        <taxon>Actinomycetota</taxon>
        <taxon>Actinomycetes</taxon>
        <taxon>Kitasatosporales</taxon>
        <taxon>Streptomycetaceae</taxon>
        <taxon>Streptomyces</taxon>
    </lineage>
</organism>
<gene>
    <name evidence="2" type="ORF">GCM10010334_10910</name>
</gene>
<comment type="caution">
    <text evidence="2">The sequence shown here is derived from an EMBL/GenBank/DDBJ whole genome shotgun (WGS) entry which is preliminary data.</text>
</comment>
<feature type="transmembrane region" description="Helical" evidence="1">
    <location>
        <begin position="54"/>
        <end position="78"/>
    </location>
</feature>
<keyword evidence="1" id="KW-1133">Transmembrane helix</keyword>
<evidence type="ECO:0000313" key="2">
    <source>
        <dbReference type="EMBL" id="GHC82577.1"/>
    </source>
</evidence>
<accession>A0A918WTZ0</accession>
<evidence type="ECO:0000256" key="1">
    <source>
        <dbReference type="SAM" id="Phobius"/>
    </source>
</evidence>
<dbReference type="AlphaFoldDB" id="A0A918WTZ0"/>
<dbReference type="Proteomes" id="UP000638353">
    <property type="component" value="Unassembled WGS sequence"/>
</dbReference>
<feature type="transmembrane region" description="Helical" evidence="1">
    <location>
        <begin position="156"/>
        <end position="173"/>
    </location>
</feature>
<dbReference type="EMBL" id="BMVC01000002">
    <property type="protein sequence ID" value="GHC82577.1"/>
    <property type="molecule type" value="Genomic_DNA"/>
</dbReference>
<feature type="transmembrane region" description="Helical" evidence="1">
    <location>
        <begin position="99"/>
        <end position="121"/>
    </location>
</feature>
<name>A0A918WTZ0_9ACTN</name>
<evidence type="ECO:0008006" key="4">
    <source>
        <dbReference type="Google" id="ProtNLM"/>
    </source>
</evidence>
<reference evidence="2" key="1">
    <citation type="journal article" date="2014" name="Int. J. Syst. Evol. Microbiol.">
        <title>Complete genome sequence of Corynebacterium casei LMG S-19264T (=DSM 44701T), isolated from a smear-ripened cheese.</title>
        <authorList>
            <consortium name="US DOE Joint Genome Institute (JGI-PGF)"/>
            <person name="Walter F."/>
            <person name="Albersmeier A."/>
            <person name="Kalinowski J."/>
            <person name="Ruckert C."/>
        </authorList>
    </citation>
    <scope>NUCLEOTIDE SEQUENCE</scope>
    <source>
        <strain evidence="2">JCM 4637</strain>
    </source>
</reference>
<keyword evidence="1" id="KW-0812">Transmembrane</keyword>
<feature type="transmembrane region" description="Helical" evidence="1">
    <location>
        <begin position="24"/>
        <end position="42"/>
    </location>
</feature>
<protein>
    <recommendedName>
        <fullName evidence="4">ABC transporter permease</fullName>
    </recommendedName>
</protein>
<keyword evidence="1" id="KW-0472">Membrane</keyword>
<feature type="transmembrane region" description="Helical" evidence="1">
    <location>
        <begin position="127"/>
        <end position="149"/>
    </location>
</feature>
<evidence type="ECO:0000313" key="3">
    <source>
        <dbReference type="Proteomes" id="UP000638353"/>
    </source>
</evidence>
<sequence>MSAVGVAPGGRAVPYRHVMHQHRAALWTALILAGIAVALSVGKRLWTADGGWGLSGGTAISAMLPLYGGVQVAGPMVAEELATGTYKLAWTQGVTPARWLAAKLAVPAVLLVALAVGLGWVHGSELAFGPVPIAFVLCAVAFGALAGLLVRRTTPAMFLTGAALGVLSLAGHAQPHDTFEAQLRLAVPLLVGAGVAVGGSFLLLRRMARGDS</sequence>
<feature type="transmembrane region" description="Helical" evidence="1">
    <location>
        <begin position="185"/>
        <end position="204"/>
    </location>
</feature>